<gene>
    <name evidence="9" type="ORF">chiPu_0021213</name>
</gene>
<keyword evidence="7" id="KW-0175">Coiled coil</keyword>
<feature type="region of interest" description="Disordered" evidence="8">
    <location>
        <begin position="1"/>
        <end position="68"/>
    </location>
</feature>
<dbReference type="PANTHER" id="PTHR28529">
    <property type="entry name" value="DNA REPAIR PROTEIN SWI5 HOMOLOG"/>
    <property type="match status" value="1"/>
</dbReference>
<evidence type="ECO:0000256" key="4">
    <source>
        <dbReference type="ARBA" id="ARBA00023204"/>
    </source>
</evidence>
<comment type="similarity">
    <text evidence="1">Belongs to the SWI5/SAE3 family.</text>
</comment>
<dbReference type="GO" id="GO:0000724">
    <property type="term" value="P:double-strand break repair via homologous recombination"/>
    <property type="evidence" value="ECO:0007669"/>
    <property type="project" value="TreeGrafter"/>
</dbReference>
<evidence type="ECO:0000256" key="7">
    <source>
        <dbReference type="SAM" id="Coils"/>
    </source>
</evidence>
<dbReference type="GO" id="GO:0034974">
    <property type="term" value="C:Swi5-Swi2 complex"/>
    <property type="evidence" value="ECO:0007669"/>
    <property type="project" value="TreeGrafter"/>
</dbReference>
<dbReference type="InterPro" id="IPR010760">
    <property type="entry name" value="DNA-repair_Swi5"/>
</dbReference>
<dbReference type="Pfam" id="PF07061">
    <property type="entry name" value="Swi5"/>
    <property type="match status" value="1"/>
</dbReference>
<dbReference type="Proteomes" id="UP000287033">
    <property type="component" value="Unassembled WGS sequence"/>
</dbReference>
<evidence type="ECO:0000313" key="10">
    <source>
        <dbReference type="Proteomes" id="UP000287033"/>
    </source>
</evidence>
<keyword evidence="3" id="KW-0227">DNA damage</keyword>
<evidence type="ECO:0000256" key="3">
    <source>
        <dbReference type="ARBA" id="ARBA00022763"/>
    </source>
</evidence>
<dbReference type="OMA" id="VSSNCHA"/>
<evidence type="ECO:0000256" key="6">
    <source>
        <dbReference type="ARBA" id="ARBA00059338"/>
    </source>
</evidence>
<name>A0A401RPD0_CHIPU</name>
<evidence type="ECO:0000256" key="5">
    <source>
        <dbReference type="ARBA" id="ARBA00030081"/>
    </source>
</evidence>
<dbReference type="GO" id="GO:0032798">
    <property type="term" value="C:Swi5-Sfr1 complex"/>
    <property type="evidence" value="ECO:0007669"/>
    <property type="project" value="UniProtKB-ARBA"/>
</dbReference>
<dbReference type="PANTHER" id="PTHR28529:SF2">
    <property type="entry name" value="DNA REPAIR PROTEIN SWI5 HOMOLOG"/>
    <property type="match status" value="1"/>
</dbReference>
<reference evidence="9 10" key="1">
    <citation type="journal article" date="2018" name="Nat. Ecol. Evol.">
        <title>Shark genomes provide insights into elasmobranch evolution and the origin of vertebrates.</title>
        <authorList>
            <person name="Hara Y"/>
            <person name="Yamaguchi K"/>
            <person name="Onimaru K"/>
            <person name="Kadota M"/>
            <person name="Koyanagi M"/>
            <person name="Keeley SD"/>
            <person name="Tatsumi K"/>
            <person name="Tanaka K"/>
            <person name="Motone F"/>
            <person name="Kageyama Y"/>
            <person name="Nozu R"/>
            <person name="Adachi N"/>
            <person name="Nishimura O"/>
            <person name="Nakagawa R"/>
            <person name="Tanegashima C"/>
            <person name="Kiyatake I"/>
            <person name="Matsumoto R"/>
            <person name="Murakumo K"/>
            <person name="Nishida K"/>
            <person name="Terakita A"/>
            <person name="Kuratani S"/>
            <person name="Sato K"/>
            <person name="Hyodo S Kuraku.S."/>
        </authorList>
    </citation>
    <scope>NUCLEOTIDE SEQUENCE [LARGE SCALE GENOMIC DNA]</scope>
</reference>
<dbReference type="EMBL" id="BEZZ01003527">
    <property type="protein sequence ID" value="GCC19950.1"/>
    <property type="molecule type" value="Genomic_DNA"/>
</dbReference>
<keyword evidence="4" id="KW-0234">DNA repair</keyword>
<dbReference type="OrthoDB" id="255837at2759"/>
<evidence type="ECO:0000256" key="8">
    <source>
        <dbReference type="SAM" id="MobiDB-lite"/>
    </source>
</evidence>
<comment type="function">
    <text evidence="6">Component of the SWI5-SFR1 complex, a complex required for double-strand break repair via homologous recombination.</text>
</comment>
<organism evidence="9 10">
    <name type="scientific">Chiloscyllium punctatum</name>
    <name type="common">Brownbanded bambooshark</name>
    <name type="synonym">Hemiscyllium punctatum</name>
    <dbReference type="NCBI Taxonomy" id="137246"/>
    <lineage>
        <taxon>Eukaryota</taxon>
        <taxon>Metazoa</taxon>
        <taxon>Chordata</taxon>
        <taxon>Craniata</taxon>
        <taxon>Vertebrata</taxon>
        <taxon>Chondrichthyes</taxon>
        <taxon>Elasmobranchii</taxon>
        <taxon>Galeomorphii</taxon>
        <taxon>Galeoidea</taxon>
        <taxon>Orectolobiformes</taxon>
        <taxon>Hemiscylliidae</taxon>
        <taxon>Chiloscyllium</taxon>
    </lineage>
</organism>
<protein>
    <recommendedName>
        <fullName evidence="2">DNA repair protein SWI5 homolog</fullName>
    </recommendedName>
    <alternativeName>
        <fullName evidence="5">Protein SAE3 homolog</fullName>
    </alternativeName>
</protein>
<proteinExistence type="inferred from homology"/>
<feature type="coiled-coil region" evidence="7">
    <location>
        <begin position="73"/>
        <end position="100"/>
    </location>
</feature>
<dbReference type="FunFam" id="1.20.5.170:FF:000056">
    <property type="entry name" value="DNA repair protein SWI5 homolog"/>
    <property type="match status" value="1"/>
</dbReference>
<comment type="caution">
    <text evidence="9">The sequence shown here is derived from an EMBL/GenBank/DDBJ whole genome shotgun (WGS) entry which is preliminary data.</text>
</comment>
<keyword evidence="10" id="KW-1185">Reference proteome</keyword>
<evidence type="ECO:0000256" key="1">
    <source>
        <dbReference type="ARBA" id="ARBA00008060"/>
    </source>
</evidence>
<sequence length="152" mass="16684">MAAERERGGTGGCSPQSGLPTPEQPLCTRTPSSREGGGTSGRSFRRTPLGPSRKLNASFKSPLKTSLDPELDSAGLQLQVENLRKKCDDLDRQIAELLSEGYTLKELDQHIDQLHEYNDIKDVGQLLLGKLAVIRGVTTRELYSEFGLDLED</sequence>
<dbReference type="Gene3D" id="1.20.5.170">
    <property type="match status" value="1"/>
</dbReference>
<evidence type="ECO:0000313" key="9">
    <source>
        <dbReference type="EMBL" id="GCC19950.1"/>
    </source>
</evidence>
<accession>A0A401RPD0</accession>
<dbReference type="AlphaFoldDB" id="A0A401RPD0"/>
<evidence type="ECO:0000256" key="2">
    <source>
        <dbReference type="ARBA" id="ARBA00019825"/>
    </source>
</evidence>